<proteinExistence type="predicted"/>
<reference evidence="2" key="1">
    <citation type="journal article" date="2022" name="Mol. Ecol. Resour.">
        <title>The genomes of chicory, endive, great burdock and yacon provide insights into Asteraceae palaeo-polyploidization history and plant inulin production.</title>
        <authorList>
            <person name="Fan W."/>
            <person name="Wang S."/>
            <person name="Wang H."/>
            <person name="Wang A."/>
            <person name="Jiang F."/>
            <person name="Liu H."/>
            <person name="Zhao H."/>
            <person name="Xu D."/>
            <person name="Zhang Y."/>
        </authorList>
    </citation>
    <scope>NUCLEOTIDE SEQUENCE [LARGE SCALE GENOMIC DNA]</scope>
    <source>
        <strain evidence="2">cv. Niubang</strain>
    </source>
</reference>
<accession>A0ACB8XT42</accession>
<evidence type="ECO:0000313" key="1">
    <source>
        <dbReference type="EMBL" id="KAI3669934.1"/>
    </source>
</evidence>
<organism evidence="1 2">
    <name type="scientific">Arctium lappa</name>
    <name type="common">Greater burdock</name>
    <name type="synonym">Lappa major</name>
    <dbReference type="NCBI Taxonomy" id="4217"/>
    <lineage>
        <taxon>Eukaryota</taxon>
        <taxon>Viridiplantae</taxon>
        <taxon>Streptophyta</taxon>
        <taxon>Embryophyta</taxon>
        <taxon>Tracheophyta</taxon>
        <taxon>Spermatophyta</taxon>
        <taxon>Magnoliopsida</taxon>
        <taxon>eudicotyledons</taxon>
        <taxon>Gunneridae</taxon>
        <taxon>Pentapetalae</taxon>
        <taxon>asterids</taxon>
        <taxon>campanulids</taxon>
        <taxon>Asterales</taxon>
        <taxon>Asteraceae</taxon>
        <taxon>Carduoideae</taxon>
        <taxon>Cardueae</taxon>
        <taxon>Arctiinae</taxon>
        <taxon>Arctium</taxon>
    </lineage>
</organism>
<dbReference type="Proteomes" id="UP001055879">
    <property type="component" value="Linkage Group LG16"/>
</dbReference>
<keyword evidence="2" id="KW-1185">Reference proteome</keyword>
<protein>
    <submittedName>
        <fullName evidence="1">Uncharacterized protein</fullName>
    </submittedName>
</protein>
<evidence type="ECO:0000313" key="2">
    <source>
        <dbReference type="Proteomes" id="UP001055879"/>
    </source>
</evidence>
<sequence>MSMPVAAGGCRSRLGESSERERVQWFCRATETSASLCVLSRLLVKYAIDLDRSFFTMGSVCCGLHYELEDYANPNNSMYRNCVCVRCLLQNLLYMRTSLFPRGEEHVRLASPSRWTSSFGSSLSVDNSLSDVYRSPPRPTPYDADPRYLRLQRDEPTSRREKGSSHSQEESEPLRSDGETCVDPLSDGNKPNDFVGEVEEAKNPQTNSHSKLSTSKETTGFAHIYASQEEDDEDVCPTCLEEYTMENPKIITKCSHHFHLGCIYEWMERSETCPVCGKVMEFDETN</sequence>
<comment type="caution">
    <text evidence="1">The sequence shown here is derived from an EMBL/GenBank/DDBJ whole genome shotgun (WGS) entry which is preliminary data.</text>
</comment>
<gene>
    <name evidence="1" type="ORF">L6452_41426</name>
</gene>
<name>A0ACB8XT42_ARCLA</name>
<dbReference type="EMBL" id="CM042062">
    <property type="protein sequence ID" value="KAI3669934.1"/>
    <property type="molecule type" value="Genomic_DNA"/>
</dbReference>
<reference evidence="1 2" key="2">
    <citation type="journal article" date="2022" name="Mol. Ecol. Resour.">
        <title>The genomes of chicory, endive, great burdock and yacon provide insights into Asteraceae paleo-polyploidization history and plant inulin production.</title>
        <authorList>
            <person name="Fan W."/>
            <person name="Wang S."/>
            <person name="Wang H."/>
            <person name="Wang A."/>
            <person name="Jiang F."/>
            <person name="Liu H."/>
            <person name="Zhao H."/>
            <person name="Xu D."/>
            <person name="Zhang Y."/>
        </authorList>
    </citation>
    <scope>NUCLEOTIDE SEQUENCE [LARGE SCALE GENOMIC DNA]</scope>
    <source>
        <strain evidence="2">cv. Niubang</strain>
    </source>
</reference>